<accession>S0A2C8</accession>
<dbReference type="Proteomes" id="UP000014725">
    <property type="component" value="Segment"/>
</dbReference>
<dbReference type="InterPro" id="IPR057889">
    <property type="entry name" value="crAss_MUZ_N"/>
</dbReference>
<dbReference type="EMBL" id="KC821624">
    <property type="protein sequence ID" value="AGO48960.1"/>
    <property type="molecule type" value="Genomic_DNA"/>
</dbReference>
<dbReference type="GeneID" id="16797456"/>
<dbReference type="Pfam" id="PF25729">
    <property type="entry name" value="crAss_MUZ_C"/>
    <property type="match status" value="1"/>
</dbReference>
<evidence type="ECO:0000259" key="2">
    <source>
        <dbReference type="Pfam" id="PF25731"/>
    </source>
</evidence>
<reference evidence="4" key="2">
    <citation type="submission" date="2013-03" db="EMBL/GenBank/DDBJ databases">
        <title>The Cellulophaga phages: a novel, diverse, and globally ubiquitous model system.</title>
        <authorList>
            <person name="Holmfeldt K."/>
            <person name="Solonenko N."/>
            <person name="Shah M."/>
            <person name="Corrier K."/>
            <person name="Riemann L."/>
            <person name="VerBerkmoes N.C."/>
            <person name="Sullivan M.B."/>
        </authorList>
    </citation>
    <scope>NUCLEOTIDE SEQUENCE [LARGE SCALE GENOMIC DNA]</scope>
</reference>
<dbReference type="KEGG" id="vg:16797456"/>
<feature type="domain" description="Crassvirus muzzle protein C-terminal" evidence="1">
    <location>
        <begin position="1213"/>
        <end position="1301"/>
    </location>
</feature>
<name>S0A2C8_9CAUD</name>
<gene>
    <name evidence="3" type="ORF">Phi14:2_gp082</name>
</gene>
<evidence type="ECO:0000259" key="1">
    <source>
        <dbReference type="Pfam" id="PF25729"/>
    </source>
</evidence>
<organism evidence="3 4">
    <name type="scientific">Cellulophaga phage phi14:2</name>
    <dbReference type="NCBI Taxonomy" id="1327990"/>
    <lineage>
        <taxon>Viruses</taxon>
        <taxon>Duplodnaviria</taxon>
        <taxon>Heunggongvirae</taxon>
        <taxon>Uroviricota</taxon>
        <taxon>Caudoviricetes</taxon>
        <taxon>Crassvirales</taxon>
        <taxon>Steigviridae</taxon>
        <taxon>Asinivirinae</taxon>
        <taxon>Akihdevirus</taxon>
        <taxon>Akihdevirus balticus</taxon>
    </lineage>
</organism>
<proteinExistence type="predicted"/>
<sequence length="1340" mass="152211">MLKQIQYTFRGGNQDATKSKHSAEYFYDASHIKILSTDSQSTGSVANEKGNELIFTIPNLSISNNAISYNSKSLVFSSSSDLQTQRSSGEIPSSSNSQIIIGHSVTRNSILFFTTDDKGFDCIWELEDVLNKTYNLNLLYVRNMGFSSDNLIQSIFNYENENIQKTYWVDGINQIRFLNIKSDDIINTPLNTLNFVGDFSLSQPTIDSISSGGSHKAGMVQYAYNLYRLNSSQTKLSPLSELVPLTRGDGLGGGEVNELVSTTPVLKISNVDTQYTNIKIYAVRYTSLNVTPSIELITEKELDGTGNDVYVYDDGSNIGSVSLEEFLFLGSDPIIPKHIATKDNVLFPVNITEQNFDIPEELDCRAYSFVKNSTNSTVLDNPGPNQTSYTINSTYTLAPTIDAVNKDYDLYRYLRSTSIEGGEGKYLSFKIRRGSLTDVEDLRLFKDREIYRYGIEFYNNLGQTSLPKWIADYKMPSGNLEGLYSYLEVTLKPSFYTWLNTYNFEKESDKPVGYRIIRAERTISDRTILCQGGLSGMIFQVKGDEAKNFSQFTNINTRSTYQDKYTKIPSYLIREFTKLPSTNLNDHNGVLQKNNHLGWLNDKISNSTEEGGEIYSVTNNNSKLSQTFQFTKMMQLSSPELLFDSITSVPSGLSLRVVGLAKSTLNGVYASETYIETKLSNNYGKLVGGINPYRVNPPYLEDNNFQAVFKTPEGSSGNNDRRFIGPSGSNSTMDFYHYYRQFNNFVANDNVNKTYNIYGSPELSVRGNDSKLYNEDGRYSYTNSLKSFASDGEDDCDECGAITSINSFGAQNATLMLGSFTDTTDSRTGLEDLHDESTVTDTNGILISELVKSDDFIYTGSLYGGNSYESKKRTNYIKIGEYKDINTNSVTITNGGDTYVQSFKFLRIGKTDTEIYDKDQLQISEIVEFKVETTIDLKNRYDISLNSWDSRIQPQYNDYHGYNSVYSQEPNLIMSTNLDYNFKAVNNFDTRITATKSKTPNESIDSWTDLLVNEVQDLDGKYGPINSVINHDDELFTFQDEAVAQIAVNPRVQVQGTDGLSLELGKGSLLYDYKYLTTKSGSLNKWSTLSTKQGFYYYDALNKSVFKYPDYIKVALSDAKGYHSFFNNNYIYSDIAVDNPVKNQGVVLGYDNYNHDVYITALQGDKTFTRCYNELQQQFIDLKTYHPSWYINKGESLFITNSTDNEVYEQYAGEYNKFFGEYQPSYITLLVNPSVPLDTLFTNIFYRSEMYLDDIDQPDKTLTHIQAYNEYQDSGRVPLILGRSSNLRRKFRDWKADIPRQANTRNKLRNPWIFLKLELDNESNYKMILHDIIVQYNNYK</sequence>
<feature type="domain" description="Crassvirus muzzle protein N-terminal region" evidence="2">
    <location>
        <begin position="3"/>
        <end position="1202"/>
    </location>
</feature>
<dbReference type="Pfam" id="PF25731">
    <property type="entry name" value="crAss_MUZ"/>
    <property type="match status" value="1"/>
</dbReference>
<reference evidence="3 4" key="1">
    <citation type="journal article" date="2013" name="Proc. Natl. Acad. Sci. U.S.A.">
        <title>Twelve previously unknown phage genera are ubiquitous in global oceans.</title>
        <authorList>
            <person name="Holmfeldt K."/>
            <person name="Solonenko N."/>
            <person name="Shah M."/>
            <person name="Corrier K."/>
            <person name="Riemann L."/>
            <person name="Verberkmoes N.C."/>
            <person name="Sullivan M.B."/>
        </authorList>
    </citation>
    <scope>NUCLEOTIDE SEQUENCE [LARGE SCALE GENOMIC DNA]</scope>
    <source>
        <strain evidence="3">Phi14:2</strain>
    </source>
</reference>
<keyword evidence="4" id="KW-1185">Reference proteome</keyword>
<dbReference type="InterPro" id="IPR057888">
    <property type="entry name" value="crAss_MUZ_C"/>
</dbReference>
<evidence type="ECO:0000313" key="4">
    <source>
        <dbReference type="Proteomes" id="UP000014725"/>
    </source>
</evidence>
<evidence type="ECO:0000313" key="3">
    <source>
        <dbReference type="EMBL" id="AGO48960.1"/>
    </source>
</evidence>
<protein>
    <submittedName>
        <fullName evidence="3">Structural protein</fullName>
    </submittedName>
</protein>